<dbReference type="EC" id="2.7.7.72" evidence="11"/>
<keyword evidence="2 11" id="KW-0808">Transferase</keyword>
<evidence type="ECO:0000256" key="7">
    <source>
        <dbReference type="ARBA" id="ARBA00022800"/>
    </source>
</evidence>
<feature type="binding site" evidence="11">
    <location>
        <position position="116"/>
    </location>
    <ligand>
        <name>ATP</name>
        <dbReference type="ChEBI" id="CHEBI:30616"/>
    </ligand>
</feature>
<keyword evidence="4 11" id="KW-0548">Nucleotidyltransferase</keyword>
<dbReference type="InterPro" id="IPR002646">
    <property type="entry name" value="PolA_pol_head_dom"/>
</dbReference>
<dbReference type="NCBIfam" id="NF009814">
    <property type="entry name" value="PRK13299.1"/>
    <property type="match status" value="1"/>
</dbReference>
<gene>
    <name evidence="11" type="primary">cca</name>
    <name evidence="15" type="ORF">FD16_GL000658</name>
</gene>
<feature type="binding site" evidence="11">
    <location>
        <position position="35"/>
    </location>
    <ligand>
        <name>CTP</name>
        <dbReference type="ChEBI" id="CHEBI:37563"/>
    </ligand>
</feature>
<dbReference type="InterPro" id="IPR023068">
    <property type="entry name" value="CCA-adding_enz_firmicutes"/>
</dbReference>
<dbReference type="HAMAP" id="MF_01263">
    <property type="entry name" value="CCA_bact_type3"/>
    <property type="match status" value="1"/>
</dbReference>
<dbReference type="PANTHER" id="PTHR46173">
    <property type="entry name" value="CCA TRNA NUCLEOTIDYLTRANSFERASE 1, MITOCHONDRIAL"/>
    <property type="match status" value="1"/>
</dbReference>
<dbReference type="GO" id="GO:0004810">
    <property type="term" value="F:CCA tRNA nucleotidyltransferase activity"/>
    <property type="evidence" value="ECO:0007669"/>
    <property type="project" value="UniProtKB-UniRule"/>
</dbReference>
<comment type="catalytic activity">
    <reaction evidence="11">
        <text>a tRNA precursor + 2 CTP + ATP = a tRNA with a 3' CCA end + 3 diphosphate</text>
        <dbReference type="Rhea" id="RHEA:14433"/>
        <dbReference type="Rhea" id="RHEA-COMP:10465"/>
        <dbReference type="Rhea" id="RHEA-COMP:10468"/>
        <dbReference type="ChEBI" id="CHEBI:30616"/>
        <dbReference type="ChEBI" id="CHEBI:33019"/>
        <dbReference type="ChEBI" id="CHEBI:37563"/>
        <dbReference type="ChEBI" id="CHEBI:74896"/>
        <dbReference type="ChEBI" id="CHEBI:83071"/>
        <dbReference type="EC" id="2.7.7.72"/>
    </reaction>
</comment>
<comment type="catalytic activity">
    <reaction evidence="11">
        <text>a tRNA with a 3' CCA end + 2 CTP + ATP = a tRNA with a 3' CCACCA end + 3 diphosphate</text>
        <dbReference type="Rhea" id="RHEA:76235"/>
        <dbReference type="Rhea" id="RHEA-COMP:10468"/>
        <dbReference type="Rhea" id="RHEA-COMP:18655"/>
        <dbReference type="ChEBI" id="CHEBI:30616"/>
        <dbReference type="ChEBI" id="CHEBI:33019"/>
        <dbReference type="ChEBI" id="CHEBI:37563"/>
        <dbReference type="ChEBI" id="CHEBI:83071"/>
        <dbReference type="ChEBI" id="CHEBI:195187"/>
    </reaction>
</comment>
<dbReference type="PATRIC" id="fig|1423807.3.peg.666"/>
<evidence type="ECO:0000256" key="11">
    <source>
        <dbReference type="HAMAP-Rule" id="MF_01263"/>
    </source>
</evidence>
<keyword evidence="10 11" id="KW-0694">RNA-binding</keyword>
<name>A0A0R1W6J1_9LACO</name>
<comment type="caution">
    <text evidence="15">The sequence shown here is derived from an EMBL/GenBank/DDBJ whole genome shotgun (WGS) entry which is preliminary data.</text>
</comment>
<feature type="domain" description="Poly A polymerase head" evidence="12">
    <location>
        <begin position="27"/>
        <end position="147"/>
    </location>
</feature>
<dbReference type="GO" id="GO:0000049">
    <property type="term" value="F:tRNA binding"/>
    <property type="evidence" value="ECO:0007669"/>
    <property type="project" value="UniProtKB-UniRule"/>
</dbReference>
<dbReference type="Pfam" id="PF12627">
    <property type="entry name" value="PolyA_pol_RNAbd"/>
    <property type="match status" value="1"/>
</dbReference>
<protein>
    <recommendedName>
        <fullName evidence="11">CCA-adding enzyme</fullName>
        <ecNumber evidence="11">2.7.7.72</ecNumber>
    </recommendedName>
    <alternativeName>
        <fullName evidence="11">CCA tRNA nucleotidyltransferase</fullName>
    </alternativeName>
    <alternativeName>
        <fullName evidence="11">tRNA CCA-pyrophosphorylase</fullName>
    </alternativeName>
    <alternativeName>
        <fullName evidence="11">tRNA adenylyl-/cytidylyl- transferase</fullName>
    </alternativeName>
    <alternativeName>
        <fullName evidence="11">tRNA nucleotidyltransferase</fullName>
    </alternativeName>
    <alternativeName>
        <fullName evidence="11">tRNA-NT</fullName>
    </alternativeName>
</protein>
<feature type="binding site" evidence="11">
    <location>
        <position position="32"/>
    </location>
    <ligand>
        <name>ATP</name>
        <dbReference type="ChEBI" id="CHEBI:30616"/>
    </ligand>
</feature>
<dbReference type="GO" id="GO:0001680">
    <property type="term" value="P:tRNA 3'-terminal CCA addition"/>
    <property type="evidence" value="ECO:0007669"/>
    <property type="project" value="UniProtKB-UniRule"/>
</dbReference>
<dbReference type="InterPro" id="IPR032810">
    <property type="entry name" value="CCA-adding_enz_C"/>
</dbReference>
<dbReference type="Proteomes" id="UP000051820">
    <property type="component" value="Unassembled WGS sequence"/>
</dbReference>
<evidence type="ECO:0000256" key="2">
    <source>
        <dbReference type="ARBA" id="ARBA00022679"/>
    </source>
</evidence>
<feature type="binding site" evidence="11">
    <location>
        <position position="165"/>
    </location>
    <ligand>
        <name>ATP</name>
        <dbReference type="ChEBI" id="CHEBI:30616"/>
    </ligand>
</feature>
<proteinExistence type="inferred from homology"/>
<feature type="binding site" evidence="11">
    <location>
        <position position="165"/>
    </location>
    <ligand>
        <name>CTP</name>
        <dbReference type="ChEBI" id="CHEBI:37563"/>
    </ligand>
</feature>
<dbReference type="RefSeq" id="WP_010622197.1">
    <property type="nucleotide sequence ID" value="NZ_AZGF01000018.1"/>
</dbReference>
<feature type="binding site" evidence="11">
    <location>
        <position position="159"/>
    </location>
    <ligand>
        <name>ATP</name>
        <dbReference type="ChEBI" id="CHEBI:30616"/>
    </ligand>
</feature>
<feature type="binding site" evidence="11">
    <location>
        <position position="168"/>
    </location>
    <ligand>
        <name>ATP</name>
        <dbReference type="ChEBI" id="CHEBI:30616"/>
    </ligand>
</feature>
<dbReference type="eggNOG" id="COG0617">
    <property type="taxonomic scope" value="Bacteria"/>
</dbReference>
<comment type="cofactor">
    <cofactor evidence="1 11">
        <name>Mg(2+)</name>
        <dbReference type="ChEBI" id="CHEBI:18420"/>
    </cofactor>
</comment>
<evidence type="ECO:0000313" key="16">
    <source>
        <dbReference type="Proteomes" id="UP000051820"/>
    </source>
</evidence>
<evidence type="ECO:0000256" key="8">
    <source>
        <dbReference type="ARBA" id="ARBA00022840"/>
    </source>
</evidence>
<feature type="binding site" evidence="11">
    <location>
        <position position="116"/>
    </location>
    <ligand>
        <name>CTP</name>
        <dbReference type="ChEBI" id="CHEBI:37563"/>
    </ligand>
</feature>
<dbReference type="InterPro" id="IPR032828">
    <property type="entry name" value="PolyA_RNA-bd"/>
</dbReference>
<feature type="domain" description="CCA-adding enzyme C-terminal" evidence="14">
    <location>
        <begin position="250"/>
        <end position="395"/>
    </location>
</feature>
<dbReference type="CDD" id="cd05398">
    <property type="entry name" value="NT_ClassII-CCAase"/>
    <property type="match status" value="1"/>
</dbReference>
<dbReference type="Gene3D" id="1.20.58.560">
    <property type="match status" value="1"/>
</dbReference>
<dbReference type="Pfam" id="PF13735">
    <property type="entry name" value="tRNA_NucTran2_2"/>
    <property type="match status" value="1"/>
</dbReference>
<feature type="binding site" evidence="11">
    <location>
        <position position="47"/>
    </location>
    <ligand>
        <name>Mg(2+)</name>
        <dbReference type="ChEBI" id="CHEBI:18420"/>
    </ligand>
</feature>
<dbReference type="AlphaFoldDB" id="A0A0R1W6J1"/>
<feature type="binding site" evidence="11">
    <location>
        <position position="159"/>
    </location>
    <ligand>
        <name>CTP</name>
        <dbReference type="ChEBI" id="CHEBI:37563"/>
    </ligand>
</feature>
<organism evidence="15 16">
    <name type="scientific">Paucilactobacillus suebicus DSM 5007 = KCTC 3549</name>
    <dbReference type="NCBI Taxonomy" id="1423807"/>
    <lineage>
        <taxon>Bacteria</taxon>
        <taxon>Bacillati</taxon>
        <taxon>Bacillota</taxon>
        <taxon>Bacilli</taxon>
        <taxon>Lactobacillales</taxon>
        <taxon>Lactobacillaceae</taxon>
        <taxon>Paucilactobacillus</taxon>
    </lineage>
</organism>
<feature type="binding site" evidence="11">
    <location>
        <position position="35"/>
    </location>
    <ligand>
        <name>ATP</name>
        <dbReference type="ChEBI" id="CHEBI:30616"/>
    </ligand>
</feature>
<evidence type="ECO:0000256" key="3">
    <source>
        <dbReference type="ARBA" id="ARBA00022694"/>
    </source>
</evidence>
<comment type="similarity">
    <text evidence="11">Belongs to the tRNA nucleotidyltransferase/poly(A) polymerase family. Bacterial CCA-adding enzyme type 3 subfamily.</text>
</comment>
<dbReference type="Gene3D" id="1.10.246.80">
    <property type="match status" value="1"/>
</dbReference>
<dbReference type="PANTHER" id="PTHR46173:SF1">
    <property type="entry name" value="CCA TRNA NUCLEOTIDYLTRANSFERASE 1, MITOCHONDRIAL"/>
    <property type="match status" value="1"/>
</dbReference>
<dbReference type="STRING" id="1423807.FD16_GL000658"/>
<reference evidence="15 16" key="1">
    <citation type="journal article" date="2015" name="Genome Announc.">
        <title>Expanding the biotechnology potential of lactobacilli through comparative genomics of 213 strains and associated genera.</title>
        <authorList>
            <person name="Sun Z."/>
            <person name="Harris H.M."/>
            <person name="McCann A."/>
            <person name="Guo C."/>
            <person name="Argimon S."/>
            <person name="Zhang W."/>
            <person name="Yang X."/>
            <person name="Jeffery I.B."/>
            <person name="Cooney J.C."/>
            <person name="Kagawa T.F."/>
            <person name="Liu W."/>
            <person name="Song Y."/>
            <person name="Salvetti E."/>
            <person name="Wrobel A."/>
            <person name="Rasinkangas P."/>
            <person name="Parkhill J."/>
            <person name="Rea M.C."/>
            <person name="O'Sullivan O."/>
            <person name="Ritari J."/>
            <person name="Douillard F.P."/>
            <person name="Paul Ross R."/>
            <person name="Yang R."/>
            <person name="Briner A.E."/>
            <person name="Felis G.E."/>
            <person name="de Vos W.M."/>
            <person name="Barrangou R."/>
            <person name="Klaenhammer T.R."/>
            <person name="Caufield P.W."/>
            <person name="Cui Y."/>
            <person name="Zhang H."/>
            <person name="O'Toole P.W."/>
        </authorList>
    </citation>
    <scope>NUCLEOTIDE SEQUENCE [LARGE SCALE GENOMIC DNA]</scope>
    <source>
        <strain evidence="15 16">DSM 5007</strain>
    </source>
</reference>
<evidence type="ECO:0000259" key="12">
    <source>
        <dbReference type="Pfam" id="PF01743"/>
    </source>
</evidence>
<dbReference type="InterPro" id="IPR050264">
    <property type="entry name" value="Bact_CCA-adding_enz_type3_sf"/>
</dbReference>
<dbReference type="InterPro" id="IPR043519">
    <property type="entry name" value="NT_sf"/>
</dbReference>
<keyword evidence="3 11" id="KW-0819">tRNA processing</keyword>
<dbReference type="OrthoDB" id="9805698at2"/>
<feature type="binding site" evidence="11">
    <location>
        <position position="162"/>
    </location>
    <ligand>
        <name>ATP</name>
        <dbReference type="ChEBI" id="CHEBI:30616"/>
    </ligand>
</feature>
<comment type="miscellaneous">
    <text evidence="11">A single active site specifically recognizes both ATP and CTP and is responsible for their addition.</text>
</comment>
<feature type="domain" description="tRNA nucleotidyltransferase/poly(A) polymerase RNA and SrmB- binding" evidence="13">
    <location>
        <begin position="174"/>
        <end position="233"/>
    </location>
</feature>
<dbReference type="Pfam" id="PF01743">
    <property type="entry name" value="PolyA_pol"/>
    <property type="match status" value="1"/>
</dbReference>
<feature type="binding site" evidence="11">
    <location>
        <position position="45"/>
    </location>
    <ligand>
        <name>Mg(2+)</name>
        <dbReference type="ChEBI" id="CHEBI:18420"/>
    </ligand>
</feature>
<evidence type="ECO:0000259" key="14">
    <source>
        <dbReference type="Pfam" id="PF13735"/>
    </source>
</evidence>
<evidence type="ECO:0000256" key="4">
    <source>
        <dbReference type="ARBA" id="ARBA00022695"/>
    </source>
</evidence>
<dbReference type="GO" id="GO:0042245">
    <property type="term" value="P:RNA repair"/>
    <property type="evidence" value="ECO:0007669"/>
    <property type="project" value="UniProtKB-KW"/>
</dbReference>
<feature type="binding site" evidence="11">
    <location>
        <position position="168"/>
    </location>
    <ligand>
        <name>CTP</name>
        <dbReference type="ChEBI" id="CHEBI:37563"/>
    </ligand>
</feature>
<dbReference type="SUPFAM" id="SSF81891">
    <property type="entry name" value="Poly A polymerase C-terminal region-like"/>
    <property type="match status" value="1"/>
</dbReference>
<evidence type="ECO:0000313" key="15">
    <source>
        <dbReference type="EMBL" id="KRM11540.1"/>
    </source>
</evidence>
<evidence type="ECO:0000256" key="9">
    <source>
        <dbReference type="ARBA" id="ARBA00022842"/>
    </source>
</evidence>
<feature type="binding site" evidence="11">
    <location>
        <position position="32"/>
    </location>
    <ligand>
        <name>CTP</name>
        <dbReference type="ChEBI" id="CHEBI:37563"/>
    </ligand>
</feature>
<keyword evidence="8 11" id="KW-0067">ATP-binding</keyword>
<keyword evidence="5 11" id="KW-0479">Metal-binding</keyword>
<comment type="subunit">
    <text evidence="11">Homodimer.</text>
</comment>
<dbReference type="GO" id="GO:0005524">
    <property type="term" value="F:ATP binding"/>
    <property type="evidence" value="ECO:0007669"/>
    <property type="project" value="UniProtKB-UniRule"/>
</dbReference>
<evidence type="ECO:0000256" key="1">
    <source>
        <dbReference type="ARBA" id="ARBA00001946"/>
    </source>
</evidence>
<keyword evidence="7 11" id="KW-0692">RNA repair</keyword>
<accession>A0A0R1W6J1</accession>
<keyword evidence="9 11" id="KW-0460">Magnesium</keyword>
<sequence length="403" mass="45479">MIIKKLPEEFEQARPVMQRIEQAGFEAYFVGGSVRDTILKKPIHDVDIATSAYPEEVKHIFNHTVDTGIEHGTVMILDHGKGYETTTFRTESGYQDYRRPDQVTFVRSLKEDLQRRDFTINALAMKENGAVIDLFSGLKDLKNGIIRAVGDPQARFNEDALRMMRAVRFSSQLDFKIEKKTLAGIADHAQLLEKIAVERTRVELEKMLLGDNPANGITQLLETGLYKYCPMLEHFKSGLAEIVTLNKWDLSNDTEVWSLLCYSFFLEGKQINDFLRQWKTSNQVITDTTVIVSAISSLLEDEIIPEVLYETGRDRLVSANKISNLFGGELTTKEVLEAYDNLPIKSKKELAINGGQLINGAQLNPGPMIGQTLQRLETMVVNDEIPNSTDELMSAAVKMLKED</sequence>
<evidence type="ECO:0000256" key="10">
    <source>
        <dbReference type="ARBA" id="ARBA00022884"/>
    </source>
</evidence>
<dbReference type="EMBL" id="AZGF01000018">
    <property type="protein sequence ID" value="KRM11540.1"/>
    <property type="molecule type" value="Genomic_DNA"/>
</dbReference>
<dbReference type="Gene3D" id="3.30.460.10">
    <property type="entry name" value="Beta Polymerase, domain 2"/>
    <property type="match status" value="1"/>
</dbReference>
<keyword evidence="6 11" id="KW-0547">Nucleotide-binding</keyword>
<dbReference type="GO" id="GO:0000287">
    <property type="term" value="F:magnesium ion binding"/>
    <property type="evidence" value="ECO:0007669"/>
    <property type="project" value="UniProtKB-UniRule"/>
</dbReference>
<dbReference type="GO" id="GO:0160016">
    <property type="term" value="F:CCACCA tRNA nucleotidyltransferase activity"/>
    <property type="evidence" value="ECO:0007669"/>
    <property type="project" value="RHEA"/>
</dbReference>
<comment type="function">
    <text evidence="11">Catalyzes the addition and repair of the essential 3'-terminal CCA sequence in tRNAs without using a nucleic acid template. Adds these three nucleotides in the order of C, C, and A to the tRNA nucleotide-73, using CTP and ATP as substrates and producing inorganic pyrophosphate. tRNA 3'-terminal CCA addition is required both for tRNA processing and repair. Also involved in tRNA surveillance by mediating tandem CCA addition to generate a CCACCA at the 3' terminus of unstable tRNAs. While stable tRNAs receive only 3'-terminal CCA, unstable tRNAs are marked with CCACCA and rapidly degraded.</text>
</comment>
<evidence type="ECO:0000256" key="5">
    <source>
        <dbReference type="ARBA" id="ARBA00022723"/>
    </source>
</evidence>
<keyword evidence="16" id="KW-1185">Reference proteome</keyword>
<evidence type="ECO:0000256" key="6">
    <source>
        <dbReference type="ARBA" id="ARBA00022741"/>
    </source>
</evidence>
<dbReference type="Gene3D" id="1.10.110.30">
    <property type="match status" value="1"/>
</dbReference>
<dbReference type="SUPFAM" id="SSF81301">
    <property type="entry name" value="Nucleotidyltransferase"/>
    <property type="match status" value="1"/>
</dbReference>
<feature type="binding site" evidence="11">
    <location>
        <position position="162"/>
    </location>
    <ligand>
        <name>CTP</name>
        <dbReference type="ChEBI" id="CHEBI:37563"/>
    </ligand>
</feature>
<evidence type="ECO:0000259" key="13">
    <source>
        <dbReference type="Pfam" id="PF12627"/>
    </source>
</evidence>